<evidence type="ECO:0000256" key="6">
    <source>
        <dbReference type="SAM" id="Phobius"/>
    </source>
</evidence>
<dbReference type="InParanoid" id="A0A1Y2FZL5"/>
<comment type="subcellular location">
    <subcellularLocation>
        <location evidence="1">Membrane</location>
        <topology evidence="1">Multi-pass membrane protein</topology>
    </subcellularLocation>
</comment>
<feature type="transmembrane region" description="Helical" evidence="6">
    <location>
        <begin position="177"/>
        <end position="193"/>
    </location>
</feature>
<evidence type="ECO:0000256" key="4">
    <source>
        <dbReference type="ARBA" id="ARBA00023136"/>
    </source>
</evidence>
<dbReference type="Pfam" id="PF07690">
    <property type="entry name" value="MFS_1"/>
    <property type="match status" value="1"/>
</dbReference>
<dbReference type="FunFam" id="1.20.1250.20:FF:000011">
    <property type="entry name" value="MFS multidrug transporter, putative"/>
    <property type="match status" value="1"/>
</dbReference>
<keyword evidence="8" id="KW-1185">Reference proteome</keyword>
<dbReference type="Gene3D" id="1.20.1250.20">
    <property type="entry name" value="MFS general substrate transporter like domains"/>
    <property type="match status" value="1"/>
</dbReference>
<dbReference type="InterPro" id="IPR036259">
    <property type="entry name" value="MFS_trans_sf"/>
</dbReference>
<protein>
    <submittedName>
        <fullName evidence="7">Major facilitator superfamily domain-containing protein</fullName>
    </submittedName>
</protein>
<evidence type="ECO:0000256" key="5">
    <source>
        <dbReference type="SAM" id="MobiDB-lite"/>
    </source>
</evidence>
<proteinExistence type="predicted"/>
<dbReference type="PANTHER" id="PTHR23502:SF173">
    <property type="entry name" value="MFS-MULTIDRUG-RESISTANCE TRANSPORTER-RELATED"/>
    <property type="match status" value="1"/>
</dbReference>
<keyword evidence="3 6" id="KW-1133">Transmembrane helix</keyword>
<feature type="transmembrane region" description="Helical" evidence="6">
    <location>
        <begin position="254"/>
        <end position="283"/>
    </location>
</feature>
<dbReference type="Proteomes" id="UP000193467">
    <property type="component" value="Unassembled WGS sequence"/>
</dbReference>
<gene>
    <name evidence="7" type="ORF">BCR35DRAFT_301976</name>
</gene>
<dbReference type="STRING" id="106004.A0A1Y2FZL5"/>
<feature type="transmembrane region" description="Helical" evidence="6">
    <location>
        <begin position="507"/>
        <end position="526"/>
    </location>
</feature>
<feature type="compositionally biased region" description="Polar residues" evidence="5">
    <location>
        <begin position="50"/>
        <end position="60"/>
    </location>
</feature>
<feature type="transmembrane region" description="Helical" evidence="6">
    <location>
        <begin position="108"/>
        <end position="127"/>
    </location>
</feature>
<dbReference type="InterPro" id="IPR011701">
    <property type="entry name" value="MFS"/>
</dbReference>
<feature type="transmembrane region" description="Helical" evidence="6">
    <location>
        <begin position="223"/>
        <end position="242"/>
    </location>
</feature>
<accession>A0A1Y2FZL5</accession>
<feature type="compositionally biased region" description="Low complexity" evidence="5">
    <location>
        <begin position="33"/>
        <end position="49"/>
    </location>
</feature>
<dbReference type="SUPFAM" id="SSF103473">
    <property type="entry name" value="MFS general substrate transporter"/>
    <property type="match status" value="1"/>
</dbReference>
<keyword evidence="4 6" id="KW-0472">Membrane</keyword>
<feature type="transmembrane region" description="Helical" evidence="6">
    <location>
        <begin position="411"/>
        <end position="432"/>
    </location>
</feature>
<feature type="transmembrane region" description="Helical" evidence="6">
    <location>
        <begin position="444"/>
        <end position="466"/>
    </location>
</feature>
<dbReference type="GO" id="GO:0022857">
    <property type="term" value="F:transmembrane transporter activity"/>
    <property type="evidence" value="ECO:0007669"/>
    <property type="project" value="InterPro"/>
</dbReference>
<dbReference type="OrthoDB" id="9986881at2759"/>
<feature type="transmembrane region" description="Helical" evidence="6">
    <location>
        <begin position="371"/>
        <end position="390"/>
    </location>
</feature>
<name>A0A1Y2FZL5_9BASI</name>
<evidence type="ECO:0000256" key="1">
    <source>
        <dbReference type="ARBA" id="ARBA00004141"/>
    </source>
</evidence>
<dbReference type="GO" id="GO:0005886">
    <property type="term" value="C:plasma membrane"/>
    <property type="evidence" value="ECO:0007669"/>
    <property type="project" value="TreeGrafter"/>
</dbReference>
<feature type="transmembrane region" description="Helical" evidence="6">
    <location>
        <begin position="147"/>
        <end position="165"/>
    </location>
</feature>
<dbReference type="CDD" id="cd17323">
    <property type="entry name" value="MFS_Tpo1_MDR_like"/>
    <property type="match status" value="1"/>
</dbReference>
<evidence type="ECO:0000256" key="3">
    <source>
        <dbReference type="ARBA" id="ARBA00022989"/>
    </source>
</evidence>
<dbReference type="PANTHER" id="PTHR23502">
    <property type="entry name" value="MAJOR FACILITATOR SUPERFAMILY"/>
    <property type="match status" value="1"/>
</dbReference>
<dbReference type="EMBL" id="MCGR01000012">
    <property type="protein sequence ID" value="ORY88065.1"/>
    <property type="molecule type" value="Genomic_DNA"/>
</dbReference>
<feature type="compositionally biased region" description="Polar residues" evidence="5">
    <location>
        <begin position="23"/>
        <end position="32"/>
    </location>
</feature>
<evidence type="ECO:0000256" key="2">
    <source>
        <dbReference type="ARBA" id="ARBA00022692"/>
    </source>
</evidence>
<reference evidence="7 8" key="1">
    <citation type="submission" date="2016-07" db="EMBL/GenBank/DDBJ databases">
        <title>Pervasive Adenine N6-methylation of Active Genes in Fungi.</title>
        <authorList>
            <consortium name="DOE Joint Genome Institute"/>
            <person name="Mondo S.J."/>
            <person name="Dannebaum R.O."/>
            <person name="Kuo R.C."/>
            <person name="Labutti K."/>
            <person name="Haridas S."/>
            <person name="Kuo A."/>
            <person name="Salamov A."/>
            <person name="Ahrendt S.R."/>
            <person name="Lipzen A."/>
            <person name="Sullivan W."/>
            <person name="Andreopoulos W.B."/>
            <person name="Clum A."/>
            <person name="Lindquist E."/>
            <person name="Daum C."/>
            <person name="Ramamoorthy G.K."/>
            <person name="Gryganskyi A."/>
            <person name="Culley D."/>
            <person name="Magnuson J.K."/>
            <person name="James T.Y."/>
            <person name="O'Malley M.A."/>
            <person name="Stajich J.E."/>
            <person name="Spatafora J.W."/>
            <person name="Visel A."/>
            <person name="Grigoriev I.V."/>
        </authorList>
    </citation>
    <scope>NUCLEOTIDE SEQUENCE [LARGE SCALE GENOMIC DNA]</scope>
    <source>
        <strain evidence="7 8">62-1032</strain>
    </source>
</reference>
<feature type="transmembrane region" description="Helical" evidence="6">
    <location>
        <begin position="332"/>
        <end position="351"/>
    </location>
</feature>
<sequence>MFEGEALARTASQEHAAAELTRQRSSSASSRNPPFAAVAPSVSRPAPIAETSSNHSTTTLAEPDLEAGAQEKSEKQEAAAPAPAPEDEFLVTLKGREQLNPHTWNTTYRWALTGFAGLLVLNATFASSAPSNLIPSIITHFHVSEEVGILLISIFVAGYCVGPLLWGPLSERYGRRLVFIGSWIPYFCFQIGAALSPNVGSIIVFRFLGVIADLWGPDQRGDALAIFALMPFAGPALAPIISGYMYVTGTNWRWIFWVLTIFAGVCFVAILALLPETYVPYILYKEAKRLRKETGDTRWHAALEGNGAKETASMVLDRTVFKPFRMIVQEPMLAVITLYMSFVYGIVYLLFEAIPIIFVQQHGLNSGEAGLVFLALLFGGVTSVLLYIFYFNPDYKKIHHSLQGRPVPPEVRLKALAYAAPLMPISMLIVAFTSYSNLSIAGPIIGIWLLGGCVLFVFLACFNYIIDCYLMNAASALAINTVVRSSFGAGFPLFAGQMYRKLSTPGATGLLAGLALVFVPMPFLLMKYGKKIRAMSKNAIVRPGE</sequence>
<evidence type="ECO:0000313" key="8">
    <source>
        <dbReference type="Proteomes" id="UP000193467"/>
    </source>
</evidence>
<keyword evidence="2 6" id="KW-0812">Transmembrane</keyword>
<organism evidence="7 8">
    <name type="scientific">Leucosporidium creatinivorum</name>
    <dbReference type="NCBI Taxonomy" id="106004"/>
    <lineage>
        <taxon>Eukaryota</taxon>
        <taxon>Fungi</taxon>
        <taxon>Dikarya</taxon>
        <taxon>Basidiomycota</taxon>
        <taxon>Pucciniomycotina</taxon>
        <taxon>Microbotryomycetes</taxon>
        <taxon>Leucosporidiales</taxon>
        <taxon>Leucosporidium</taxon>
    </lineage>
</organism>
<feature type="region of interest" description="Disordered" evidence="5">
    <location>
        <begin position="1"/>
        <end position="61"/>
    </location>
</feature>
<dbReference type="AlphaFoldDB" id="A0A1Y2FZL5"/>
<comment type="caution">
    <text evidence="7">The sequence shown here is derived from an EMBL/GenBank/DDBJ whole genome shotgun (WGS) entry which is preliminary data.</text>
</comment>
<evidence type="ECO:0000313" key="7">
    <source>
        <dbReference type="EMBL" id="ORY88065.1"/>
    </source>
</evidence>